<dbReference type="SUPFAM" id="SSF52540">
    <property type="entry name" value="P-loop containing nucleoside triphosphate hydrolases"/>
    <property type="match status" value="1"/>
</dbReference>
<dbReference type="GO" id="GO:0005524">
    <property type="term" value="F:ATP binding"/>
    <property type="evidence" value="ECO:0007669"/>
    <property type="project" value="UniProtKB-KW"/>
</dbReference>
<dbReference type="RefSeq" id="WP_118116994.1">
    <property type="nucleotide sequence ID" value="NZ_JAFBJP010000008.1"/>
</dbReference>
<comment type="caution">
    <text evidence="2">The sequence shown here is derived from an EMBL/GenBank/DDBJ whole genome shotgun (WGS) entry which is preliminary data.</text>
</comment>
<dbReference type="OrthoDB" id="9813134at2"/>
<dbReference type="PANTHER" id="PTHR34704">
    <property type="entry name" value="ATPASE"/>
    <property type="match status" value="1"/>
</dbReference>
<evidence type="ECO:0000313" key="3">
    <source>
        <dbReference type="Proteomes" id="UP000297872"/>
    </source>
</evidence>
<dbReference type="Proteomes" id="UP000297872">
    <property type="component" value="Unassembled WGS sequence"/>
</dbReference>
<sequence length="473" mass="54660">MEQIIGRKKEIELLTEYYHSGKAEFVAVYGRRRIGKTYLVRNLFRDKFAFDMSGSIEAPAEAQLSNFGFALREYGDSKQPIPTNWTEAFEALKQLLKAKMKGERLVVFIDELPCLDTPKSGFQQAFEHFWNGWAAYQSEIMLIVCGSATSWMIANLIDSHGGLHNRITHEMYLAPFTLRETELLLQAYGFSWTRISILQIYSILGGVPYYLSLLDKKQGVEGNVDRLFFSSHAELKREYGRLYSSLFRNSEAYMRVIEVLASCRQGMTRKEIMEKLKLKSGGTLTKVLSELINCDFVRGYNTRDKKIKQKDQIFQLTDLYTLFYMTFCHPGTTDTGYWTHLMGKPRQNTWYGLAFERVCMLHIPQIKHFLGIDQIHTEYYSWRSKVSKPAAQIDLLIERADNLVNLCEIKYSQMPYTITKEEDMRIRNRMADFVAETGIKSGIITTMITTFGVRLTQYAALAQVQITMDDLFG</sequence>
<keyword evidence="2" id="KW-0547">Nucleotide-binding</keyword>
<keyword evidence="3" id="KW-1185">Reference proteome</keyword>
<dbReference type="Pfam" id="PF01637">
    <property type="entry name" value="ATPase_2"/>
    <property type="match status" value="1"/>
</dbReference>
<dbReference type="InterPro" id="IPR027417">
    <property type="entry name" value="P-loop_NTPase"/>
</dbReference>
<dbReference type="InterPro" id="IPR036390">
    <property type="entry name" value="WH_DNA-bd_sf"/>
</dbReference>
<protein>
    <submittedName>
        <fullName evidence="2">ATP-binding protein</fullName>
    </submittedName>
</protein>
<dbReference type="AlphaFoldDB" id="A0A4Y8VMX2"/>
<dbReference type="GeneID" id="302995092"/>
<gene>
    <name evidence="2" type="ORF">EXN75_07280</name>
</gene>
<dbReference type="InterPro" id="IPR011579">
    <property type="entry name" value="ATPase_dom"/>
</dbReference>
<dbReference type="EMBL" id="SGVY01000015">
    <property type="protein sequence ID" value="TFH81882.1"/>
    <property type="molecule type" value="Genomic_DNA"/>
</dbReference>
<dbReference type="Gene3D" id="3.40.50.300">
    <property type="entry name" value="P-loop containing nucleotide triphosphate hydrolases"/>
    <property type="match status" value="1"/>
</dbReference>
<keyword evidence="2" id="KW-0067">ATP-binding</keyword>
<reference evidence="2 3" key="1">
    <citation type="submission" date="2019-02" db="EMBL/GenBank/DDBJ databases">
        <title>Draft Genome Sequence of the Prevotella sp. BCRC 81118, Isolated from Human Feces.</title>
        <authorList>
            <person name="Huang C.-H."/>
        </authorList>
    </citation>
    <scope>NUCLEOTIDE SEQUENCE [LARGE SCALE GENOMIC DNA]</scope>
    <source>
        <strain evidence="2 3">BCRC 81118</strain>
    </source>
</reference>
<proteinExistence type="predicted"/>
<dbReference type="PANTHER" id="PTHR34704:SF1">
    <property type="entry name" value="ATPASE"/>
    <property type="match status" value="1"/>
</dbReference>
<accession>A0A4Y8VMX2</accession>
<organism evidence="2 3">
    <name type="scientific">Segatella hominis</name>
    <dbReference type="NCBI Taxonomy" id="2518605"/>
    <lineage>
        <taxon>Bacteria</taxon>
        <taxon>Pseudomonadati</taxon>
        <taxon>Bacteroidota</taxon>
        <taxon>Bacteroidia</taxon>
        <taxon>Bacteroidales</taxon>
        <taxon>Prevotellaceae</taxon>
        <taxon>Segatella</taxon>
    </lineage>
</organism>
<feature type="domain" description="ATPase" evidence="1">
    <location>
        <begin position="7"/>
        <end position="213"/>
    </location>
</feature>
<evidence type="ECO:0000259" key="1">
    <source>
        <dbReference type="Pfam" id="PF01637"/>
    </source>
</evidence>
<evidence type="ECO:0000313" key="2">
    <source>
        <dbReference type="EMBL" id="TFH81882.1"/>
    </source>
</evidence>
<name>A0A4Y8VMX2_9BACT</name>
<dbReference type="SUPFAM" id="SSF46785">
    <property type="entry name" value="Winged helix' DNA-binding domain"/>
    <property type="match status" value="1"/>
</dbReference>